<keyword evidence="1" id="KW-0472">Membrane</keyword>
<evidence type="ECO:0000313" key="3">
    <source>
        <dbReference type="Proteomes" id="UP000007652"/>
    </source>
</evidence>
<dbReference type="EMBL" id="CAKP01000017">
    <property type="protein sequence ID" value="CCC58006.1"/>
    <property type="molecule type" value="Genomic_DNA"/>
</dbReference>
<keyword evidence="3" id="KW-1185">Reference proteome</keyword>
<dbReference type="OrthoDB" id="1954315at2"/>
<keyword evidence="1" id="KW-1133">Transmembrane helix</keyword>
<accession>G0V4G6</accession>
<organism evidence="2 3">
    <name type="scientific">Caloramator australicus RC3</name>
    <dbReference type="NCBI Taxonomy" id="857293"/>
    <lineage>
        <taxon>Bacteria</taxon>
        <taxon>Bacillati</taxon>
        <taxon>Bacillota</taxon>
        <taxon>Clostridia</taxon>
        <taxon>Eubacteriales</taxon>
        <taxon>Clostridiaceae</taxon>
        <taxon>Caloramator</taxon>
    </lineage>
</organism>
<comment type="caution">
    <text evidence="2">The sequence shown here is derived from an EMBL/GenBank/DDBJ whole genome shotgun (WGS) entry which is preliminary data.</text>
</comment>
<dbReference type="eggNOG" id="ENOG5033KNB">
    <property type="taxonomic scope" value="Bacteria"/>
</dbReference>
<dbReference type="STRING" id="857293.CAAU_0357"/>
<feature type="transmembrane region" description="Helical" evidence="1">
    <location>
        <begin position="20"/>
        <end position="42"/>
    </location>
</feature>
<feature type="transmembrane region" description="Helical" evidence="1">
    <location>
        <begin position="48"/>
        <end position="70"/>
    </location>
</feature>
<dbReference type="RefSeq" id="WP_008907724.1">
    <property type="nucleotide sequence ID" value="NZ_CAKP01000017.1"/>
</dbReference>
<gene>
    <name evidence="2" type="ORF">CAAU_0357</name>
</gene>
<dbReference type="Proteomes" id="UP000007652">
    <property type="component" value="Unassembled WGS sequence"/>
</dbReference>
<proteinExistence type="predicted"/>
<name>G0V4G6_9CLOT</name>
<evidence type="ECO:0000313" key="2">
    <source>
        <dbReference type="EMBL" id="CCC58006.1"/>
    </source>
</evidence>
<reference evidence="2 3" key="1">
    <citation type="journal article" date="2011" name="J. Bacteriol.">
        <title>Draft genome sequence of Caloramator australicus strain RC3T, a thermoanaerobe from the Great Artesian Basin of Australia.</title>
        <authorList>
            <person name="Ogg C.D."/>
            <person name="Patel B.K.C."/>
        </authorList>
    </citation>
    <scope>NUCLEOTIDE SEQUENCE [LARGE SCALE GENOMIC DNA]</scope>
    <source>
        <strain evidence="2 3">RC3</strain>
    </source>
</reference>
<evidence type="ECO:0000256" key="1">
    <source>
        <dbReference type="SAM" id="Phobius"/>
    </source>
</evidence>
<keyword evidence="1" id="KW-0812">Transmembrane</keyword>
<dbReference type="AlphaFoldDB" id="G0V4G6"/>
<sequence>MFSIKKAIKKERARLNRNYFISFFIFILVAYLTFAAISLSVVKGWQSYFTIAYALIIELLILINIFKLYFESKFSVDISFEKIKIHQPFKGNLSLQPSKVVYVDVISNKDDFDIVIFMKGKRVKRLLKLNENGDFKRIYKILNEKYNEDEFYYYIMKKGGAKKYFYLYKLYKNCFEAEFSRKAMEYIKLFMEEYNLS</sequence>
<protein>
    <submittedName>
        <fullName evidence="2">Predicted membrane protein</fullName>
    </submittedName>
</protein>